<comment type="caution">
    <text evidence="2">The sequence shown here is derived from an EMBL/GenBank/DDBJ whole genome shotgun (WGS) entry which is preliminary data.</text>
</comment>
<accession>A0A2S9Q6R4</accession>
<dbReference type="AlphaFoldDB" id="A0A2S9Q6R4"/>
<dbReference type="EMBL" id="PUEJ01000010">
    <property type="protein sequence ID" value="PRH85029.1"/>
    <property type="molecule type" value="Genomic_DNA"/>
</dbReference>
<evidence type="ECO:0008006" key="4">
    <source>
        <dbReference type="Google" id="ProtNLM"/>
    </source>
</evidence>
<feature type="transmembrane region" description="Helical" evidence="1">
    <location>
        <begin position="65"/>
        <end position="89"/>
    </location>
</feature>
<evidence type="ECO:0000313" key="3">
    <source>
        <dbReference type="Proteomes" id="UP000237682"/>
    </source>
</evidence>
<evidence type="ECO:0000256" key="1">
    <source>
        <dbReference type="SAM" id="Phobius"/>
    </source>
</evidence>
<gene>
    <name evidence="2" type="ORF">C5L14_24110</name>
</gene>
<protein>
    <recommendedName>
        <fullName evidence="4">Glycerophosphoryl diester phosphodiesterase membrane domain-containing protein</fullName>
    </recommendedName>
</protein>
<feature type="transmembrane region" description="Helical" evidence="1">
    <location>
        <begin position="174"/>
        <end position="195"/>
    </location>
</feature>
<name>A0A2S9Q6R4_9HYPH</name>
<feature type="transmembrane region" description="Helical" evidence="1">
    <location>
        <begin position="207"/>
        <end position="229"/>
    </location>
</feature>
<sequence length="248" mass="26065">MTNYSQATGSGDFNIGALISESLAVLHRALPRFLGLGLIPIIPLIISTLVIGVPAPGNPLPNAGAFIVLMLIYIVLLFVIQGGMIYGAFNELRGQSFSVGDALSKGLARLLPLVGLSILIGLAVTIGLILLVVPGVWLICVLYAAVSVCVVEQRGVTESMSRSAELTSGFRWKILGLALIVGIAGWIVAAIIEYVAGGIGGPTFGALLANLFQVYLISLGSVLSALVYYRLRSIKEGVDIDRLANVFD</sequence>
<evidence type="ECO:0000313" key="2">
    <source>
        <dbReference type="EMBL" id="PRH85029.1"/>
    </source>
</evidence>
<dbReference type="RefSeq" id="WP_105864611.1">
    <property type="nucleotide sequence ID" value="NZ_PUEJ01000010.1"/>
</dbReference>
<proteinExistence type="predicted"/>
<feature type="transmembrane region" description="Helical" evidence="1">
    <location>
        <begin position="136"/>
        <end position="153"/>
    </location>
</feature>
<keyword evidence="1" id="KW-0472">Membrane</keyword>
<keyword evidence="1" id="KW-0812">Transmembrane</keyword>
<keyword evidence="1" id="KW-1133">Transmembrane helix</keyword>
<organism evidence="2 3">
    <name type="scientific">Labrys okinawensis</name>
    <dbReference type="NCBI Taxonomy" id="346911"/>
    <lineage>
        <taxon>Bacteria</taxon>
        <taxon>Pseudomonadati</taxon>
        <taxon>Pseudomonadota</taxon>
        <taxon>Alphaproteobacteria</taxon>
        <taxon>Hyphomicrobiales</taxon>
        <taxon>Xanthobacteraceae</taxon>
        <taxon>Labrys</taxon>
    </lineage>
</organism>
<dbReference type="Proteomes" id="UP000237682">
    <property type="component" value="Unassembled WGS sequence"/>
</dbReference>
<dbReference type="OrthoDB" id="7472950at2"/>
<feature type="transmembrane region" description="Helical" evidence="1">
    <location>
        <begin position="33"/>
        <end position="53"/>
    </location>
</feature>
<feature type="transmembrane region" description="Helical" evidence="1">
    <location>
        <begin position="110"/>
        <end position="130"/>
    </location>
</feature>
<keyword evidence="3" id="KW-1185">Reference proteome</keyword>
<reference evidence="2 3" key="1">
    <citation type="submission" date="2018-02" db="EMBL/GenBank/DDBJ databases">
        <title>Whole genome sequencing of endophytic bacterium.</title>
        <authorList>
            <person name="Eedara R."/>
            <person name="Podile A.R."/>
        </authorList>
    </citation>
    <scope>NUCLEOTIDE SEQUENCE [LARGE SCALE GENOMIC DNA]</scope>
    <source>
        <strain evidence="2 3">RP1T</strain>
    </source>
</reference>